<accession>A0A0E1VU30</accession>
<evidence type="ECO:0000256" key="1">
    <source>
        <dbReference type="SAM" id="MobiDB-lite"/>
    </source>
</evidence>
<feature type="region of interest" description="Disordered" evidence="1">
    <location>
        <begin position="65"/>
        <end position="91"/>
    </location>
</feature>
<organism evidence="2">
    <name type="scientific">Burkholderia pseudomallei 1710a</name>
    <dbReference type="NCBI Taxonomy" id="320371"/>
    <lineage>
        <taxon>Bacteria</taxon>
        <taxon>Pseudomonadati</taxon>
        <taxon>Pseudomonadota</taxon>
        <taxon>Betaproteobacteria</taxon>
        <taxon>Burkholderiales</taxon>
        <taxon>Burkholderiaceae</taxon>
        <taxon>Burkholderia</taxon>
        <taxon>pseudomallei group</taxon>
    </lineage>
</organism>
<dbReference type="EMBL" id="CM000833">
    <property type="protein sequence ID" value="EET04420.1"/>
    <property type="molecule type" value="Genomic_DNA"/>
</dbReference>
<feature type="region of interest" description="Disordered" evidence="1">
    <location>
        <begin position="22"/>
        <end position="52"/>
    </location>
</feature>
<sequence length="91" mass="9897">MRETERVLSVCERPTISRRCARPGRRAFAATGDAGGPGAGRGRQRVQGARRRRTMHELCETAARDGRGGAAEGLERTKTGRGVSHLLQNLK</sequence>
<dbReference type="HOGENOM" id="CLU_2421326_0_0_4"/>
<feature type="compositionally biased region" description="Basic residues" evidence="1">
    <location>
        <begin position="42"/>
        <end position="52"/>
    </location>
</feature>
<dbReference type="Proteomes" id="UP000001812">
    <property type="component" value="Chromosome II"/>
</dbReference>
<reference evidence="2" key="1">
    <citation type="submission" date="2009-05" db="EMBL/GenBank/DDBJ databases">
        <authorList>
            <person name="Harkins D.M."/>
            <person name="DeShazer D."/>
            <person name="Woods D.E."/>
            <person name="Brinkac L.M."/>
            <person name="Brown K.A."/>
            <person name="Hung G.C."/>
            <person name="Tuanyok A."/>
            <person name="Zhang B."/>
            <person name="Nierman W.C."/>
        </authorList>
    </citation>
    <scope>NUCLEOTIDE SEQUENCE [LARGE SCALE GENOMIC DNA]</scope>
    <source>
        <strain evidence="2">1710a</strain>
    </source>
</reference>
<proteinExistence type="predicted"/>
<dbReference type="AlphaFoldDB" id="A0A0E1VU30"/>
<feature type="compositionally biased region" description="Basic and acidic residues" evidence="1">
    <location>
        <begin position="65"/>
        <end position="78"/>
    </location>
</feature>
<gene>
    <name evidence="2" type="ORF">BURPS1710A_A1788</name>
</gene>
<name>A0A0E1VU30_BURPE</name>
<evidence type="ECO:0000313" key="2">
    <source>
        <dbReference type="EMBL" id="EET04420.1"/>
    </source>
</evidence>
<protein>
    <submittedName>
        <fullName evidence="2">Uncharacterized protein</fullName>
    </submittedName>
</protein>